<feature type="transmembrane region" description="Helical" evidence="7">
    <location>
        <begin position="29"/>
        <end position="48"/>
    </location>
</feature>
<dbReference type="AlphaFoldDB" id="A0AAN6SN18"/>
<dbReference type="PANTHER" id="PTHR33048:SF42">
    <property type="entry name" value="INTEGRAL MEMBRANE PROTEIN"/>
    <property type="match status" value="1"/>
</dbReference>
<dbReference type="PANTHER" id="PTHR33048">
    <property type="entry name" value="PTH11-LIKE INTEGRAL MEMBRANE PROTEIN (AFU_ORTHOLOGUE AFUA_5G11245)"/>
    <property type="match status" value="1"/>
</dbReference>
<keyword evidence="2 7" id="KW-0812">Transmembrane</keyword>
<comment type="similarity">
    <text evidence="5">Belongs to the SAT4 family.</text>
</comment>
<feature type="region of interest" description="Disordered" evidence="6">
    <location>
        <begin position="288"/>
        <end position="307"/>
    </location>
</feature>
<evidence type="ECO:0000256" key="3">
    <source>
        <dbReference type="ARBA" id="ARBA00022989"/>
    </source>
</evidence>
<dbReference type="EMBL" id="MU854535">
    <property type="protein sequence ID" value="KAK4033357.1"/>
    <property type="molecule type" value="Genomic_DNA"/>
</dbReference>
<comment type="subcellular location">
    <subcellularLocation>
        <location evidence="1">Membrane</location>
        <topology evidence="1">Multi-pass membrane protein</topology>
    </subcellularLocation>
</comment>
<dbReference type="GO" id="GO:0016020">
    <property type="term" value="C:membrane"/>
    <property type="evidence" value="ECO:0007669"/>
    <property type="project" value="UniProtKB-SubCell"/>
</dbReference>
<evidence type="ECO:0000313" key="9">
    <source>
        <dbReference type="EMBL" id="KAK4033357.1"/>
    </source>
</evidence>
<feature type="transmembrane region" description="Helical" evidence="7">
    <location>
        <begin position="60"/>
        <end position="80"/>
    </location>
</feature>
<dbReference type="Pfam" id="PF20684">
    <property type="entry name" value="Fung_rhodopsin"/>
    <property type="match status" value="1"/>
</dbReference>
<evidence type="ECO:0000256" key="6">
    <source>
        <dbReference type="SAM" id="MobiDB-lite"/>
    </source>
</evidence>
<evidence type="ECO:0000256" key="7">
    <source>
        <dbReference type="SAM" id="Phobius"/>
    </source>
</evidence>
<comment type="caution">
    <text evidence="9">The sequence shown here is derived from an EMBL/GenBank/DDBJ whole genome shotgun (WGS) entry which is preliminary data.</text>
</comment>
<evidence type="ECO:0000256" key="1">
    <source>
        <dbReference type="ARBA" id="ARBA00004141"/>
    </source>
</evidence>
<organism evidence="9 10">
    <name type="scientific">Parachaetomium inaequale</name>
    <dbReference type="NCBI Taxonomy" id="2588326"/>
    <lineage>
        <taxon>Eukaryota</taxon>
        <taxon>Fungi</taxon>
        <taxon>Dikarya</taxon>
        <taxon>Ascomycota</taxon>
        <taxon>Pezizomycotina</taxon>
        <taxon>Sordariomycetes</taxon>
        <taxon>Sordariomycetidae</taxon>
        <taxon>Sordariales</taxon>
        <taxon>Chaetomiaceae</taxon>
        <taxon>Parachaetomium</taxon>
    </lineage>
</organism>
<dbReference type="InterPro" id="IPR052337">
    <property type="entry name" value="SAT4-like"/>
</dbReference>
<feature type="transmembrane region" description="Helical" evidence="7">
    <location>
        <begin position="100"/>
        <end position="119"/>
    </location>
</feature>
<evidence type="ECO:0000256" key="4">
    <source>
        <dbReference type="ARBA" id="ARBA00023136"/>
    </source>
</evidence>
<gene>
    <name evidence="9" type="ORF">C8A01DRAFT_19678</name>
</gene>
<evidence type="ECO:0000259" key="8">
    <source>
        <dbReference type="Pfam" id="PF20684"/>
    </source>
</evidence>
<sequence length="347" mass="38558">MTSDSGPAKRELTLPSDSGDASIFGQTSVAVWVLTAASGAFLFVRLWCRHRFSKLWWDDVVLTVSWAVLLVAAALLARTITSGYTTDDEQRRFFLFQNTATSMTTLATAWTKVAFAITLSRIVRNRGLLYFLWFVIVTANLILIPGMLSIWIPACTDPRAIFRPQHATCFDLPILQYLGGATIVYGGVIDVLLALFPWFIIRKLLLETREKLGLTLAMSLGALTGTIVIFRAFYQLREMDNDYHFMVFMSIFNFLEPGVTIIAQAIPMFRVLVVKVKNGSSAVRISSPTGLAESGSAPRRTWNSKASHGRYADEELLHVRVGPGGRIVRISGPEGSDDDLKVYDGRH</sequence>
<dbReference type="InterPro" id="IPR049326">
    <property type="entry name" value="Rhodopsin_dom_fungi"/>
</dbReference>
<reference evidence="10" key="1">
    <citation type="journal article" date="2023" name="Mol. Phylogenet. Evol.">
        <title>Genome-scale phylogeny and comparative genomics of the fungal order Sordariales.</title>
        <authorList>
            <person name="Hensen N."/>
            <person name="Bonometti L."/>
            <person name="Westerberg I."/>
            <person name="Brannstrom I.O."/>
            <person name="Guillou S."/>
            <person name="Cros-Aarteil S."/>
            <person name="Calhoun S."/>
            <person name="Haridas S."/>
            <person name="Kuo A."/>
            <person name="Mondo S."/>
            <person name="Pangilinan J."/>
            <person name="Riley R."/>
            <person name="LaButti K."/>
            <person name="Andreopoulos B."/>
            <person name="Lipzen A."/>
            <person name="Chen C."/>
            <person name="Yan M."/>
            <person name="Daum C."/>
            <person name="Ng V."/>
            <person name="Clum A."/>
            <person name="Steindorff A."/>
            <person name="Ohm R.A."/>
            <person name="Martin F."/>
            <person name="Silar P."/>
            <person name="Natvig D.O."/>
            <person name="Lalanne C."/>
            <person name="Gautier V."/>
            <person name="Ament-Velasquez S.L."/>
            <person name="Kruys A."/>
            <person name="Hutchinson M.I."/>
            <person name="Powell A.J."/>
            <person name="Barry K."/>
            <person name="Miller A.N."/>
            <person name="Grigoriev I.V."/>
            <person name="Debuchy R."/>
            <person name="Gladieux P."/>
            <person name="Hiltunen Thoren M."/>
            <person name="Johannesson H."/>
        </authorList>
    </citation>
    <scope>NUCLEOTIDE SEQUENCE [LARGE SCALE GENOMIC DNA]</scope>
    <source>
        <strain evidence="10">CBS 284.82</strain>
    </source>
</reference>
<feature type="domain" description="Rhodopsin" evidence="8">
    <location>
        <begin position="44"/>
        <end position="274"/>
    </location>
</feature>
<dbReference type="Proteomes" id="UP001303115">
    <property type="component" value="Unassembled WGS sequence"/>
</dbReference>
<keyword evidence="10" id="KW-1185">Reference proteome</keyword>
<evidence type="ECO:0000256" key="5">
    <source>
        <dbReference type="ARBA" id="ARBA00038359"/>
    </source>
</evidence>
<protein>
    <recommendedName>
        <fullName evidence="8">Rhodopsin domain-containing protein</fullName>
    </recommendedName>
</protein>
<feature type="transmembrane region" description="Helical" evidence="7">
    <location>
        <begin position="212"/>
        <end position="233"/>
    </location>
</feature>
<keyword evidence="3 7" id="KW-1133">Transmembrane helix</keyword>
<feature type="transmembrane region" description="Helical" evidence="7">
    <location>
        <begin position="174"/>
        <end position="200"/>
    </location>
</feature>
<evidence type="ECO:0000256" key="2">
    <source>
        <dbReference type="ARBA" id="ARBA00022692"/>
    </source>
</evidence>
<keyword evidence="4 7" id="KW-0472">Membrane</keyword>
<name>A0AAN6SN18_9PEZI</name>
<feature type="transmembrane region" description="Helical" evidence="7">
    <location>
        <begin position="131"/>
        <end position="154"/>
    </location>
</feature>
<feature type="transmembrane region" description="Helical" evidence="7">
    <location>
        <begin position="245"/>
        <end position="266"/>
    </location>
</feature>
<accession>A0AAN6SN18</accession>
<evidence type="ECO:0000313" key="10">
    <source>
        <dbReference type="Proteomes" id="UP001303115"/>
    </source>
</evidence>
<proteinExistence type="inferred from homology"/>